<dbReference type="Gene3D" id="1.10.10.10">
    <property type="entry name" value="Winged helix-like DNA-binding domain superfamily/Winged helix DNA-binding domain"/>
    <property type="match status" value="1"/>
</dbReference>
<evidence type="ECO:0000313" key="2">
    <source>
        <dbReference type="Proteomes" id="UP000321570"/>
    </source>
</evidence>
<reference evidence="1 2" key="1">
    <citation type="submission" date="2019-07" db="EMBL/GenBank/DDBJ databases">
        <authorList>
            <person name="Jastrzebski P J."/>
            <person name="Paukszto L."/>
            <person name="Jastrzebski P J."/>
        </authorList>
    </citation>
    <scope>NUCLEOTIDE SEQUENCE [LARGE SCALE GENOMIC DNA]</scope>
    <source>
        <strain evidence="1 2">WMS-il1</strain>
    </source>
</reference>
<evidence type="ECO:0000313" key="1">
    <source>
        <dbReference type="EMBL" id="VUZ38625.1"/>
    </source>
</evidence>
<proteinExistence type="predicted"/>
<dbReference type="InterPro" id="IPR036388">
    <property type="entry name" value="WH-like_DNA-bd_sf"/>
</dbReference>
<gene>
    <name evidence="1" type="ORF">WMSIL1_LOCUS68</name>
</gene>
<sequence length="70" mass="8068">MLKKLNSEQLQVDINENPTCSTRELSKTFNVSCHMAIYRRMKRLGWGSLKGWEMAPPPHTICQIFTSNSI</sequence>
<keyword evidence="2" id="KW-1185">Reference proteome</keyword>
<name>A0A564XUC5_HYMDI</name>
<organism evidence="1 2">
    <name type="scientific">Hymenolepis diminuta</name>
    <name type="common">Rat tapeworm</name>
    <dbReference type="NCBI Taxonomy" id="6216"/>
    <lineage>
        <taxon>Eukaryota</taxon>
        <taxon>Metazoa</taxon>
        <taxon>Spiralia</taxon>
        <taxon>Lophotrochozoa</taxon>
        <taxon>Platyhelminthes</taxon>
        <taxon>Cestoda</taxon>
        <taxon>Eucestoda</taxon>
        <taxon>Cyclophyllidea</taxon>
        <taxon>Hymenolepididae</taxon>
        <taxon>Hymenolepis</taxon>
    </lineage>
</organism>
<accession>A0A564XUC5</accession>
<dbReference type="EMBL" id="CABIJS010000003">
    <property type="protein sequence ID" value="VUZ38625.1"/>
    <property type="molecule type" value="Genomic_DNA"/>
</dbReference>
<dbReference type="AlphaFoldDB" id="A0A564XUC5"/>
<evidence type="ECO:0008006" key="3">
    <source>
        <dbReference type="Google" id="ProtNLM"/>
    </source>
</evidence>
<dbReference type="Proteomes" id="UP000321570">
    <property type="component" value="Unassembled WGS sequence"/>
</dbReference>
<protein>
    <recommendedName>
        <fullName evidence="3">HTH psq-type domain-containing protein</fullName>
    </recommendedName>
</protein>